<name>A0AAW1NWL5_9CHLO</name>
<dbReference type="AlphaFoldDB" id="A0AAW1NWL5"/>
<reference evidence="2 3" key="1">
    <citation type="journal article" date="2024" name="Nat. Commun.">
        <title>Phylogenomics reveals the evolutionary origins of lichenization in chlorophyte algae.</title>
        <authorList>
            <person name="Puginier C."/>
            <person name="Libourel C."/>
            <person name="Otte J."/>
            <person name="Skaloud P."/>
            <person name="Haon M."/>
            <person name="Grisel S."/>
            <person name="Petersen M."/>
            <person name="Berrin J.G."/>
            <person name="Delaux P.M."/>
            <person name="Dal Grande F."/>
            <person name="Keller J."/>
        </authorList>
    </citation>
    <scope>NUCLEOTIDE SEQUENCE [LARGE SCALE GENOMIC DNA]</scope>
    <source>
        <strain evidence="2 3">SAG 2036</strain>
    </source>
</reference>
<feature type="region of interest" description="Disordered" evidence="1">
    <location>
        <begin position="1"/>
        <end position="20"/>
    </location>
</feature>
<sequence length="139" mass="14711">MATRQHDLPPETPSARQRSMTALHMLEQFPPGERGSPAPQQQCPHRPGRRRRAATPPPATLPSGATKAIGAALIQTSPQAARHHQMWGLEASGAPPAAFRHWPSEAGTPNRATLHAAAAPPSAVAGRSGPNRRTGSPKR</sequence>
<protein>
    <submittedName>
        <fullName evidence="2">Uncharacterized protein</fullName>
    </submittedName>
</protein>
<accession>A0AAW1NWL5</accession>
<keyword evidence="3" id="KW-1185">Reference proteome</keyword>
<proteinExistence type="predicted"/>
<evidence type="ECO:0000313" key="2">
    <source>
        <dbReference type="EMBL" id="KAK9797371.1"/>
    </source>
</evidence>
<dbReference type="Proteomes" id="UP001465755">
    <property type="component" value="Unassembled WGS sequence"/>
</dbReference>
<gene>
    <name evidence="2" type="ORF">WJX73_006332</name>
</gene>
<evidence type="ECO:0000256" key="1">
    <source>
        <dbReference type="SAM" id="MobiDB-lite"/>
    </source>
</evidence>
<feature type="compositionally biased region" description="Low complexity" evidence="1">
    <location>
        <begin position="109"/>
        <end position="125"/>
    </location>
</feature>
<evidence type="ECO:0000313" key="3">
    <source>
        <dbReference type="Proteomes" id="UP001465755"/>
    </source>
</evidence>
<comment type="caution">
    <text evidence="2">The sequence shown here is derived from an EMBL/GenBank/DDBJ whole genome shotgun (WGS) entry which is preliminary data.</text>
</comment>
<organism evidence="2 3">
    <name type="scientific">Symbiochloris irregularis</name>
    <dbReference type="NCBI Taxonomy" id="706552"/>
    <lineage>
        <taxon>Eukaryota</taxon>
        <taxon>Viridiplantae</taxon>
        <taxon>Chlorophyta</taxon>
        <taxon>core chlorophytes</taxon>
        <taxon>Trebouxiophyceae</taxon>
        <taxon>Trebouxiales</taxon>
        <taxon>Trebouxiaceae</taxon>
        <taxon>Symbiochloris</taxon>
    </lineage>
</organism>
<dbReference type="EMBL" id="JALJOQ010000108">
    <property type="protein sequence ID" value="KAK9797371.1"/>
    <property type="molecule type" value="Genomic_DNA"/>
</dbReference>
<feature type="region of interest" description="Disordered" evidence="1">
    <location>
        <begin position="28"/>
        <end position="139"/>
    </location>
</feature>